<feature type="region of interest" description="Disordered" evidence="1">
    <location>
        <begin position="39"/>
        <end position="62"/>
    </location>
</feature>
<evidence type="ECO:0000313" key="2">
    <source>
        <dbReference type="EMBL" id="WWC88489.1"/>
    </source>
</evidence>
<protein>
    <submittedName>
        <fullName evidence="2">Uncharacterized protein</fullName>
    </submittedName>
</protein>
<dbReference type="Proteomes" id="UP001355207">
    <property type="component" value="Chromosome 4"/>
</dbReference>
<sequence length="369" mass="41611">MSILLNTATLIDNITKPSSSYCTDKSTEYIDIIIVSAPSSPSSSSYSTREDPDATPRPHPRRLTIPALTNEQLWEPWFAYPSRPQMTLHRWAEGNKSQLDMFIHNLPSSSPESLYPLFLTKCRSTLSALKVLVIGSILLIRGVNHGQQMGKILFGRVLGDRYNDLMSFYGKSSKFISRLPLCDDEEVIRKSVEEAKVLQIRANELFAYQKHEAALEHLGLAIIKLIPWDTASLSPEVAQRTGFAEIDQSLFLSIAMVSISISETLSPCHKSHLSIFGSRLYRLTKASCDYISYSPISKHHINQNSEYNDSFAETFQGKEEELAFELEKIASELAEMTPSSPSLSQENRDITSEKTIRNTRNRFEQAYCS</sequence>
<name>A0AAX4JU85_9TREE</name>
<proteinExistence type="predicted"/>
<feature type="compositionally biased region" description="Basic and acidic residues" evidence="1">
    <location>
        <begin position="346"/>
        <end position="356"/>
    </location>
</feature>
<dbReference type="GeneID" id="91094070"/>
<dbReference type="AlphaFoldDB" id="A0AAX4JU85"/>
<keyword evidence="3" id="KW-1185">Reference proteome</keyword>
<dbReference type="EMBL" id="CP144101">
    <property type="protein sequence ID" value="WWC88489.1"/>
    <property type="molecule type" value="Genomic_DNA"/>
</dbReference>
<evidence type="ECO:0000313" key="3">
    <source>
        <dbReference type="Proteomes" id="UP001355207"/>
    </source>
</evidence>
<evidence type="ECO:0000256" key="1">
    <source>
        <dbReference type="SAM" id="MobiDB-lite"/>
    </source>
</evidence>
<reference evidence="2 3" key="1">
    <citation type="submission" date="2024-01" db="EMBL/GenBank/DDBJ databases">
        <title>Comparative genomics of Cryptococcus and Kwoniella reveals pathogenesis evolution and contrasting modes of karyotype evolution via chromosome fusion or intercentromeric recombination.</title>
        <authorList>
            <person name="Coelho M.A."/>
            <person name="David-Palma M."/>
            <person name="Shea T."/>
            <person name="Bowers K."/>
            <person name="McGinley-Smith S."/>
            <person name="Mohammad A.W."/>
            <person name="Gnirke A."/>
            <person name="Yurkov A.M."/>
            <person name="Nowrousian M."/>
            <person name="Sun S."/>
            <person name="Cuomo C.A."/>
            <person name="Heitman J."/>
        </authorList>
    </citation>
    <scope>NUCLEOTIDE SEQUENCE [LARGE SCALE GENOMIC DNA]</scope>
    <source>
        <strain evidence="2 3">CBS 6074</strain>
    </source>
</reference>
<organism evidence="2 3">
    <name type="scientific">Kwoniella dendrophila CBS 6074</name>
    <dbReference type="NCBI Taxonomy" id="1295534"/>
    <lineage>
        <taxon>Eukaryota</taxon>
        <taxon>Fungi</taxon>
        <taxon>Dikarya</taxon>
        <taxon>Basidiomycota</taxon>
        <taxon>Agaricomycotina</taxon>
        <taxon>Tremellomycetes</taxon>
        <taxon>Tremellales</taxon>
        <taxon>Cryptococcaceae</taxon>
        <taxon>Kwoniella</taxon>
    </lineage>
</organism>
<dbReference type="RefSeq" id="XP_066075252.1">
    <property type="nucleotide sequence ID" value="XM_066219155.1"/>
</dbReference>
<accession>A0AAX4JU85</accession>
<gene>
    <name evidence="2" type="ORF">L201_003400</name>
</gene>
<feature type="region of interest" description="Disordered" evidence="1">
    <location>
        <begin position="335"/>
        <end position="356"/>
    </location>
</feature>